<accession>A0ABN8VZ30</accession>
<evidence type="ECO:0000313" key="2">
    <source>
        <dbReference type="Proteomes" id="UP001157733"/>
    </source>
</evidence>
<dbReference type="RefSeq" id="WP_282010118.1">
    <property type="nucleotide sequence ID" value="NZ_OX336137.1"/>
</dbReference>
<sequence length="286" mass="33201">MLIFAKDIYQREPRLQREAGNPELAQYMDYQRQLFPYTVVRAGIDLAYKELDDILNYVENDHQKPEDSQRDSYPADIPAWYRDRFPWSASFLSMEDMHSLMVTLIQSLDSFRTFEKATTYQWVILYDSTHNIVTVYNDLLRTNPNGARDIHLSREVEVDFDDFINTYWPHLEFMILSKPDYPHRRLMERNQTIEDALKAQLADGVSPLKALEDAARQFQFAPGTLPLLRRDAVSADAAVLEAVPIESNPYDVIQQPTPADAPVPNVPWVEAEYELTFQSRPRVPAN</sequence>
<dbReference type="Proteomes" id="UP001157733">
    <property type="component" value="Chromosome"/>
</dbReference>
<keyword evidence="2" id="KW-1185">Reference proteome</keyword>
<evidence type="ECO:0000313" key="1">
    <source>
        <dbReference type="EMBL" id="CAI2717159.1"/>
    </source>
</evidence>
<organism evidence="1 2">
    <name type="scientific">Nitrospina watsonii</name>
    <dbReference type="NCBI Taxonomy" id="1323948"/>
    <lineage>
        <taxon>Bacteria</taxon>
        <taxon>Pseudomonadati</taxon>
        <taxon>Nitrospinota/Tectimicrobiota group</taxon>
        <taxon>Nitrospinota</taxon>
        <taxon>Nitrospinia</taxon>
        <taxon>Nitrospinales</taxon>
        <taxon>Nitrospinaceae</taxon>
        <taxon>Nitrospina</taxon>
    </lineage>
</organism>
<reference evidence="1 2" key="1">
    <citation type="submission" date="2022-09" db="EMBL/GenBank/DDBJ databases">
        <authorList>
            <person name="Kop L."/>
        </authorList>
    </citation>
    <scope>NUCLEOTIDE SEQUENCE [LARGE SCALE GENOMIC DNA]</scope>
    <source>
        <strain evidence="1 2">347</strain>
    </source>
</reference>
<gene>
    <name evidence="1" type="ORF">NSPWAT_0300</name>
</gene>
<dbReference type="EMBL" id="OX336137">
    <property type="protein sequence ID" value="CAI2717159.1"/>
    <property type="molecule type" value="Genomic_DNA"/>
</dbReference>
<protein>
    <submittedName>
        <fullName evidence="1">Uncharacterized protein</fullName>
    </submittedName>
</protein>
<proteinExistence type="predicted"/>
<name>A0ABN8VZ30_9BACT</name>